<organism evidence="1 2">
    <name type="scientific">Hoylesella oralis ATCC 33269</name>
    <dbReference type="NCBI Taxonomy" id="873533"/>
    <lineage>
        <taxon>Bacteria</taxon>
        <taxon>Pseudomonadati</taxon>
        <taxon>Bacteroidota</taxon>
        <taxon>Bacteroidia</taxon>
        <taxon>Bacteroidales</taxon>
        <taxon>Prevotellaceae</taxon>
        <taxon>Hoylesella</taxon>
    </lineage>
</organism>
<protein>
    <submittedName>
        <fullName evidence="1">Uncharacterized protein</fullName>
    </submittedName>
</protein>
<name>E7RNK2_9BACT</name>
<proteinExistence type="predicted"/>
<dbReference type="Proteomes" id="UP000005580">
    <property type="component" value="Unassembled WGS sequence"/>
</dbReference>
<reference evidence="1" key="1">
    <citation type="submission" date="2011-01" db="EMBL/GenBank/DDBJ databases">
        <authorList>
            <person name="Muzny D."/>
            <person name="Qin X."/>
            <person name="Buhay C."/>
            <person name="Dugan-Rocha S."/>
            <person name="Ding Y."/>
            <person name="Chen G."/>
            <person name="Hawes A."/>
            <person name="Holder M."/>
            <person name="Jhangiani S."/>
            <person name="Johnson A."/>
            <person name="Khan Z."/>
            <person name="Li Z."/>
            <person name="Liu W."/>
            <person name="Liu X."/>
            <person name="Perez L."/>
            <person name="Shen H."/>
            <person name="Wang Q."/>
            <person name="Watt J."/>
            <person name="Xi L."/>
            <person name="Xin Y."/>
            <person name="Zhou J."/>
            <person name="Deng J."/>
            <person name="Jiang H."/>
            <person name="Liu Y."/>
            <person name="Qu J."/>
            <person name="Song X.-Z."/>
            <person name="Zhang L."/>
            <person name="Villasana D."/>
            <person name="Johnson A."/>
            <person name="Liu J."/>
            <person name="Liyanage D."/>
            <person name="Lorensuhewa L."/>
            <person name="Robinson T."/>
            <person name="Song A."/>
            <person name="Song B.-B."/>
            <person name="Dinh H."/>
            <person name="Thornton R."/>
            <person name="Coyle M."/>
            <person name="Francisco L."/>
            <person name="Jackson L."/>
            <person name="Javaid M."/>
            <person name="Korchina V."/>
            <person name="Kovar C."/>
            <person name="Mata R."/>
            <person name="Mathew T."/>
            <person name="Ngo R."/>
            <person name="Nguyen L."/>
            <person name="Nguyen N."/>
            <person name="Okwuonu G."/>
            <person name="Ongeri F."/>
            <person name="Pham C."/>
            <person name="Simmons D."/>
            <person name="Wilczek-Boney K."/>
            <person name="Hale W."/>
            <person name="Jakkamsetti A."/>
            <person name="Pham P."/>
            <person name="Ruth R."/>
            <person name="San Lucas F."/>
            <person name="Warren J."/>
            <person name="Zhang J."/>
            <person name="Zhao Z."/>
            <person name="Zhou C."/>
            <person name="Zhu D."/>
            <person name="Lee S."/>
            <person name="Bess C."/>
            <person name="Blankenburg K."/>
            <person name="Forbes L."/>
            <person name="Fu Q."/>
            <person name="Gubbala S."/>
            <person name="Hirani K."/>
            <person name="Jayaseelan J.C."/>
            <person name="Lara F."/>
            <person name="Munidasa M."/>
            <person name="Palculict T."/>
            <person name="Patil S."/>
            <person name="Pu L.-L."/>
            <person name="Saada N."/>
            <person name="Tang L."/>
            <person name="Weissenberger G."/>
            <person name="Zhu Y."/>
            <person name="Hemphill L."/>
            <person name="Shang Y."/>
            <person name="Youmans B."/>
            <person name="Ayvaz T."/>
            <person name="Ross M."/>
            <person name="Santibanez J."/>
            <person name="Aqrawi P."/>
            <person name="Gross S."/>
            <person name="Joshi V."/>
            <person name="Fowler G."/>
            <person name="Nazareth L."/>
            <person name="Reid J."/>
            <person name="Worley K."/>
            <person name="Petrosino J."/>
            <person name="Highlander S."/>
            <person name="Gibbs R."/>
        </authorList>
    </citation>
    <scope>NUCLEOTIDE SEQUENCE [LARGE SCALE GENOMIC DNA]</scope>
    <source>
        <strain evidence="1">ATCC 33269</strain>
    </source>
</reference>
<evidence type="ECO:0000313" key="2">
    <source>
        <dbReference type="Proteomes" id="UP000005580"/>
    </source>
</evidence>
<evidence type="ECO:0000313" key="1">
    <source>
        <dbReference type="EMBL" id="EFZ37295.1"/>
    </source>
</evidence>
<dbReference type="AlphaFoldDB" id="E7RNK2"/>
<keyword evidence="2" id="KW-1185">Reference proteome</keyword>
<dbReference type="STRING" id="28134.SAMN05444288_2275"/>
<sequence>MNDSTHKDIKDKVNAFFHDFAWQTIMAANADPDNPQAVKMALIDHLEEIYPRFSTTEIFRRCNGTALHEIMVEEYRGNFSLLLSGILP</sequence>
<dbReference type="EMBL" id="AEPE02000003">
    <property type="protein sequence ID" value="EFZ37295.1"/>
    <property type="molecule type" value="Genomic_DNA"/>
</dbReference>
<comment type="caution">
    <text evidence="1">The sequence shown here is derived from an EMBL/GenBank/DDBJ whole genome shotgun (WGS) entry which is preliminary data.</text>
</comment>
<gene>
    <name evidence="1" type="ORF">HMPREF0663_10753</name>
</gene>
<accession>E7RNK2</accession>
<dbReference type="HOGENOM" id="CLU_2524729_0_0_10"/>